<proteinExistence type="predicted"/>
<feature type="region of interest" description="Disordered" evidence="1">
    <location>
        <begin position="312"/>
        <end position="351"/>
    </location>
</feature>
<evidence type="ECO:0000256" key="2">
    <source>
        <dbReference type="SAM" id="SignalP"/>
    </source>
</evidence>
<keyword evidence="2" id="KW-0732">Signal</keyword>
<sequence>MCTAVCMNKFNTTKAYVYMVRVLLAFIATLSASVLEGNDDYSNELCSITGPINSTSFMVVNTSNINLNLDKNRAPTLYTEQSNPNKASAKYPSSPRGSSEERLPEPTGFALNEEANCLLATNQILSNTERLALQSKEATNMIINKITETSNNLINIIDSLVLEAVRRFDPLLVAHNRLVSAQNNLNTDTEELLSLSPRQAVVTIAPDTPLAEATTTQTSAKSFELTPLPLPSYLDLSTSDPDPESDIGVEPETAPGFTPPMSPKRTVLPPSLFLPPPPKTEGVFLPPKPEPIFLSRSSQAEPLVLPPAQPLASYQASEAEPTNPYSHSHSHSHPYNYTHSRSPSPSFQDREDEYYAATINLLDRERERLAGLSGPKTFGGSIGHNNQ</sequence>
<feature type="chain" id="PRO_5008060340" evidence="2">
    <location>
        <begin position="33"/>
        <end position="387"/>
    </location>
</feature>
<dbReference type="GeneID" id="93648380"/>
<feature type="region of interest" description="Disordered" evidence="1">
    <location>
        <begin position="77"/>
        <end position="105"/>
    </location>
</feature>
<dbReference type="AlphaFoldDB" id="A0A177EF62"/>
<feature type="compositionally biased region" description="Low complexity" evidence="1">
    <location>
        <begin position="321"/>
        <end position="340"/>
    </location>
</feature>
<evidence type="ECO:0000313" key="4">
    <source>
        <dbReference type="Proteomes" id="UP000185944"/>
    </source>
</evidence>
<dbReference type="VEuPathDB" id="MicrosporidiaDB:NEDG_02030"/>
<protein>
    <submittedName>
        <fullName evidence="3">Uncharacterized protein</fullName>
    </submittedName>
</protein>
<gene>
    <name evidence="3" type="ORF">NEDG_02030</name>
</gene>
<evidence type="ECO:0000256" key="1">
    <source>
        <dbReference type="SAM" id="MobiDB-lite"/>
    </source>
</evidence>
<feature type="signal peptide" evidence="2">
    <location>
        <begin position="1"/>
        <end position="32"/>
    </location>
</feature>
<feature type="region of interest" description="Disordered" evidence="1">
    <location>
        <begin position="232"/>
        <end position="287"/>
    </location>
</feature>
<organism evidence="3 4">
    <name type="scientific">Nematocida displodere</name>
    <dbReference type="NCBI Taxonomy" id="1805483"/>
    <lineage>
        <taxon>Eukaryota</taxon>
        <taxon>Fungi</taxon>
        <taxon>Fungi incertae sedis</taxon>
        <taxon>Microsporidia</taxon>
        <taxon>Nematocida</taxon>
    </lineage>
</organism>
<name>A0A177EF62_9MICR</name>
<reference evidence="3 4" key="1">
    <citation type="submission" date="2016-02" db="EMBL/GenBank/DDBJ databases">
        <title>Discovery of a natural microsporidian pathogen with a broad tissue tropism in Caenorhabditis elegans.</title>
        <authorList>
            <person name="Luallen R.J."/>
            <person name="Reinke A.W."/>
            <person name="Tong L."/>
            <person name="Botts M.R."/>
            <person name="Felix M.-A."/>
            <person name="Troemel E.R."/>
        </authorList>
    </citation>
    <scope>NUCLEOTIDE SEQUENCE [LARGE SCALE GENOMIC DNA]</scope>
    <source>
        <strain evidence="3 4">JUm2807</strain>
    </source>
</reference>
<evidence type="ECO:0000313" key="3">
    <source>
        <dbReference type="EMBL" id="OAG30488.1"/>
    </source>
</evidence>
<comment type="caution">
    <text evidence="3">The sequence shown here is derived from an EMBL/GenBank/DDBJ whole genome shotgun (WGS) entry which is preliminary data.</text>
</comment>
<dbReference type="EMBL" id="LTDL01000028">
    <property type="protein sequence ID" value="OAG30488.1"/>
    <property type="molecule type" value="Genomic_DNA"/>
</dbReference>
<accession>A0A177EF62</accession>
<dbReference type="RefSeq" id="XP_067544745.1">
    <property type="nucleotide sequence ID" value="XM_067689448.1"/>
</dbReference>
<keyword evidence="4" id="KW-1185">Reference proteome</keyword>
<dbReference type="Proteomes" id="UP000185944">
    <property type="component" value="Unassembled WGS sequence"/>
</dbReference>